<accession>A0A7X8SMD7</accession>
<evidence type="ECO:0000313" key="5">
    <source>
        <dbReference type="Proteomes" id="UP000585050"/>
    </source>
</evidence>
<dbReference type="Proteomes" id="UP000585050">
    <property type="component" value="Unassembled WGS sequence"/>
</dbReference>
<evidence type="ECO:0000256" key="1">
    <source>
        <dbReference type="SAM" id="Coils"/>
    </source>
</evidence>
<keyword evidence="2" id="KW-0472">Membrane</keyword>
<reference evidence="4 5" key="1">
    <citation type="submission" date="2020-04" db="EMBL/GenBank/DDBJ databases">
        <title>Flammeovirga sp. SR4, a novel species isolated from seawater.</title>
        <authorList>
            <person name="Wang X."/>
        </authorList>
    </citation>
    <scope>NUCLEOTIDE SEQUENCE [LARGE SCALE GENOMIC DNA]</scope>
    <source>
        <strain evidence="4 5">SR4</strain>
    </source>
</reference>
<dbReference type="SUPFAM" id="SSF55781">
    <property type="entry name" value="GAF domain-like"/>
    <property type="match status" value="1"/>
</dbReference>
<dbReference type="InterPro" id="IPR029016">
    <property type="entry name" value="GAF-like_dom_sf"/>
</dbReference>
<feature type="coiled-coil region" evidence="1">
    <location>
        <begin position="572"/>
        <end position="599"/>
    </location>
</feature>
<dbReference type="InterPro" id="IPR003018">
    <property type="entry name" value="GAF"/>
</dbReference>
<gene>
    <name evidence="4" type="ORF">HGP29_16935</name>
</gene>
<dbReference type="Pfam" id="PF13185">
    <property type="entry name" value="GAF_2"/>
    <property type="match status" value="1"/>
</dbReference>
<proteinExistence type="predicted"/>
<name>A0A7X8SMD7_9BACT</name>
<evidence type="ECO:0000313" key="4">
    <source>
        <dbReference type="EMBL" id="NLR92901.1"/>
    </source>
</evidence>
<evidence type="ECO:0000259" key="3">
    <source>
        <dbReference type="Pfam" id="PF13185"/>
    </source>
</evidence>
<comment type="caution">
    <text evidence="4">The sequence shown here is derived from an EMBL/GenBank/DDBJ whole genome shotgun (WGS) entry which is preliminary data.</text>
</comment>
<feature type="transmembrane region" description="Helical" evidence="2">
    <location>
        <begin position="12"/>
        <end position="32"/>
    </location>
</feature>
<dbReference type="EMBL" id="JABAIL010000005">
    <property type="protein sequence ID" value="NLR92901.1"/>
    <property type="molecule type" value="Genomic_DNA"/>
</dbReference>
<feature type="transmembrane region" description="Helical" evidence="2">
    <location>
        <begin position="279"/>
        <end position="303"/>
    </location>
</feature>
<sequence>MIFHKTVRFRLLVLFIINTTLLLFTLGAVFFGTRSLIETNSLSEQFGSCSSIYTESEIYFKNFLLEDLSSSDFYKNRKSTNTSRSVHLLDSALFTVEEVRKKMESLNDPRAKEIELLRSDLELLKAEQDFLMRKFLDLGYKDWGMIGNMRSKVHKIENSEIDLNQGLLLTMRRNEKDFLLRGDSKYLRMFDESVEDFEAHIVQLYQDSKKEALSEQDVRELRASLAGYQFGMHKVVDLMKVIGKGQSAGLMKSVSDLQEKINSRLLNLSENISSSNEEYLRWMLGLFVVIFVIQSIILSWFVFNFSRILEKRFTFMQLISGKLSKGESLTKIKKEEVEEYDEISDISTHFYEIDEQLNAAHNFSVKVGNGEIDVQYEKKFETTPLAKDLLKMRNRFKAVQELEHKRNWVTNGMAKFSQLLRDKLDSDSEWYDNLLRNIMHYVDASQGTFILIKDDLGKEPVLDLVALYAYDKKRYENRQFDVETGLLGQVYKEKQMVYIEDVPSDYVNITSGMGGAKPKCLIILPLIYADKMYGILEISSFNTFDEYQVSFLENLSEIIASSIADMNTSRVVIKMEEKLMEQKERIRELESIINEGVEN</sequence>
<protein>
    <submittedName>
        <fullName evidence="4">GAF domain-containing protein</fullName>
    </submittedName>
</protein>
<keyword evidence="5" id="KW-1185">Reference proteome</keyword>
<dbReference type="AlphaFoldDB" id="A0A7X8SMD7"/>
<dbReference type="RefSeq" id="WP_168883617.1">
    <property type="nucleotide sequence ID" value="NZ_JABAIL010000005.1"/>
</dbReference>
<organism evidence="4 5">
    <name type="scientific">Flammeovirga agarivorans</name>
    <dbReference type="NCBI Taxonomy" id="2726742"/>
    <lineage>
        <taxon>Bacteria</taxon>
        <taxon>Pseudomonadati</taxon>
        <taxon>Bacteroidota</taxon>
        <taxon>Cytophagia</taxon>
        <taxon>Cytophagales</taxon>
        <taxon>Flammeovirgaceae</taxon>
        <taxon>Flammeovirga</taxon>
    </lineage>
</organism>
<keyword evidence="2" id="KW-1133">Transmembrane helix</keyword>
<evidence type="ECO:0000256" key="2">
    <source>
        <dbReference type="SAM" id="Phobius"/>
    </source>
</evidence>
<keyword evidence="1" id="KW-0175">Coiled coil</keyword>
<feature type="domain" description="GAF" evidence="3">
    <location>
        <begin position="432"/>
        <end position="563"/>
    </location>
</feature>
<keyword evidence="2" id="KW-0812">Transmembrane</keyword>
<dbReference type="Gene3D" id="3.30.450.40">
    <property type="match status" value="1"/>
</dbReference>